<dbReference type="NCBIfam" id="TIGR01934">
    <property type="entry name" value="MenG_MenH_UbiE"/>
    <property type="match status" value="1"/>
</dbReference>
<feature type="binding site" evidence="5">
    <location>
        <begin position="130"/>
        <end position="131"/>
    </location>
    <ligand>
        <name>S-adenosyl-L-methionine</name>
        <dbReference type="ChEBI" id="CHEBI:59789"/>
    </ligand>
</feature>
<gene>
    <name evidence="6" type="primary">ubiE</name>
    <name evidence="5" type="synonym">menG</name>
    <name evidence="6" type="ordered locus">PSMK_03070</name>
</gene>
<keyword evidence="1 5" id="KW-0474">Menaquinone biosynthesis</keyword>
<keyword evidence="6" id="KW-0830">Ubiquinone</keyword>
<comment type="catalytic activity">
    <reaction evidence="5">
        <text>a 2-demethylmenaquinol + S-adenosyl-L-methionine = a menaquinol + S-adenosyl-L-homocysteine + H(+)</text>
        <dbReference type="Rhea" id="RHEA:42640"/>
        <dbReference type="Rhea" id="RHEA-COMP:9539"/>
        <dbReference type="Rhea" id="RHEA-COMP:9563"/>
        <dbReference type="ChEBI" id="CHEBI:15378"/>
        <dbReference type="ChEBI" id="CHEBI:18151"/>
        <dbReference type="ChEBI" id="CHEBI:55437"/>
        <dbReference type="ChEBI" id="CHEBI:57856"/>
        <dbReference type="ChEBI" id="CHEBI:59789"/>
        <dbReference type="EC" id="2.1.1.163"/>
    </reaction>
</comment>
<sequence length="260" mass="27078">MDAAAKKKVWGRDTLAGDPHARGDKARRVRAMFASIAGSYDLNNRLHAFGMDQRWRRVAVGMAAVTPGERVVDVACGTGDLAIALARTLPAAAADGGPSVIGVDFTFAMLPLAEGKSSGDAAAAAYAAGDALRLPLPDACCEAVTIAFGLRNVADPSAAVAEFARVLKPGGRLVVLEFVEPRNPLIRWGNAAYTRGLMPLTATALSGDRSGAYRYLPKSVATFLGTAGVAALYERHGFGGHRSRAMNLGTVDCHAGTLGR</sequence>
<dbReference type="PANTHER" id="PTHR43591">
    <property type="entry name" value="METHYLTRANSFERASE"/>
    <property type="match status" value="1"/>
</dbReference>
<dbReference type="eggNOG" id="COG2226">
    <property type="taxonomic scope" value="Bacteria"/>
</dbReference>
<evidence type="ECO:0000313" key="7">
    <source>
        <dbReference type="Proteomes" id="UP000007881"/>
    </source>
</evidence>
<feature type="binding site" evidence="5">
    <location>
        <position position="78"/>
    </location>
    <ligand>
        <name>S-adenosyl-L-methionine</name>
        <dbReference type="ChEBI" id="CHEBI:59789"/>
    </ligand>
</feature>
<dbReference type="EMBL" id="AP012338">
    <property type="protein sequence ID" value="BAM02466.1"/>
    <property type="molecule type" value="Genomic_DNA"/>
</dbReference>
<evidence type="ECO:0000256" key="1">
    <source>
        <dbReference type="ARBA" id="ARBA00022428"/>
    </source>
</evidence>
<keyword evidence="3 5" id="KW-0808">Transferase</keyword>
<comment type="pathway">
    <text evidence="5">Quinol/quinone metabolism; menaquinone biosynthesis; menaquinol from 1,4-dihydroxy-2-naphthoate: step 2/2.</text>
</comment>
<dbReference type="STRING" id="1142394.PSMK_03070"/>
<protein>
    <recommendedName>
        <fullName evidence="5">Demethylmenaquinone methyltransferase</fullName>
        <ecNumber evidence="5">2.1.1.163</ecNumber>
    </recommendedName>
</protein>
<evidence type="ECO:0000256" key="4">
    <source>
        <dbReference type="ARBA" id="ARBA00022691"/>
    </source>
</evidence>
<dbReference type="SUPFAM" id="SSF53335">
    <property type="entry name" value="S-adenosyl-L-methionine-dependent methyltransferases"/>
    <property type="match status" value="1"/>
</dbReference>
<dbReference type="HAMAP" id="MF_01813">
    <property type="entry name" value="MenG_UbiE_methyltr"/>
    <property type="match status" value="1"/>
</dbReference>
<dbReference type="GO" id="GO:0009234">
    <property type="term" value="P:menaquinone biosynthetic process"/>
    <property type="evidence" value="ECO:0007669"/>
    <property type="project" value="UniProtKB-UniRule"/>
</dbReference>
<dbReference type="KEGG" id="phm:PSMK_03070"/>
<dbReference type="GO" id="GO:0043770">
    <property type="term" value="F:demethylmenaquinone methyltransferase activity"/>
    <property type="evidence" value="ECO:0007669"/>
    <property type="project" value="UniProtKB-UniRule"/>
</dbReference>
<dbReference type="OrthoDB" id="9808140at2"/>
<dbReference type="InterPro" id="IPR004033">
    <property type="entry name" value="UbiE/COQ5_MeTrFase"/>
</dbReference>
<keyword evidence="7" id="KW-1185">Reference proteome</keyword>
<name>I0IB28_PHYMF</name>
<dbReference type="AlphaFoldDB" id="I0IB28"/>
<reference evidence="6 7" key="1">
    <citation type="submission" date="2012-02" db="EMBL/GenBank/DDBJ databases">
        <title>Complete genome sequence of Phycisphaera mikurensis NBRC 102666.</title>
        <authorList>
            <person name="Ankai A."/>
            <person name="Hosoyama A."/>
            <person name="Terui Y."/>
            <person name="Sekine M."/>
            <person name="Fukai R."/>
            <person name="Kato Y."/>
            <person name="Nakamura S."/>
            <person name="Yamada-Narita S."/>
            <person name="Kawakoshi A."/>
            <person name="Fukunaga Y."/>
            <person name="Yamazaki S."/>
            <person name="Fujita N."/>
        </authorList>
    </citation>
    <scope>NUCLEOTIDE SEQUENCE [LARGE SCALE GENOMIC DNA]</scope>
    <source>
        <strain evidence="7">NBRC 102666 / KCTC 22515 / FYK2301M01</strain>
    </source>
</reference>
<evidence type="ECO:0000313" key="6">
    <source>
        <dbReference type="EMBL" id="BAM02466.1"/>
    </source>
</evidence>
<dbReference type="CDD" id="cd02440">
    <property type="entry name" value="AdoMet_MTases"/>
    <property type="match status" value="1"/>
</dbReference>
<keyword evidence="2 5" id="KW-0489">Methyltransferase</keyword>
<dbReference type="InterPro" id="IPR029063">
    <property type="entry name" value="SAM-dependent_MTases_sf"/>
</dbReference>
<accession>I0IB28</accession>
<keyword evidence="4 5" id="KW-0949">S-adenosyl-L-methionine</keyword>
<dbReference type="PATRIC" id="fig|1142394.8.peg.312"/>
<dbReference type="EC" id="2.1.1.163" evidence="5"/>
<proteinExistence type="inferred from homology"/>
<dbReference type="PROSITE" id="PS51608">
    <property type="entry name" value="SAM_MT_UBIE"/>
    <property type="match status" value="1"/>
</dbReference>
<dbReference type="Pfam" id="PF01209">
    <property type="entry name" value="Ubie_methyltran"/>
    <property type="match status" value="1"/>
</dbReference>
<comment type="function">
    <text evidence="5">Methyltransferase required for the conversion of demethylmenaquinol (DMKH2) to menaquinol (MKH2).</text>
</comment>
<feature type="binding site" evidence="5">
    <location>
        <position position="104"/>
    </location>
    <ligand>
        <name>S-adenosyl-L-methionine</name>
        <dbReference type="ChEBI" id="CHEBI:59789"/>
    </ligand>
</feature>
<dbReference type="Proteomes" id="UP000007881">
    <property type="component" value="Chromosome"/>
</dbReference>
<evidence type="ECO:0000256" key="2">
    <source>
        <dbReference type="ARBA" id="ARBA00022603"/>
    </source>
</evidence>
<comment type="similarity">
    <text evidence="5">Belongs to the class I-like SAM-binding methyltransferase superfamily. MenG/UbiE family.</text>
</comment>
<evidence type="ECO:0000256" key="3">
    <source>
        <dbReference type="ARBA" id="ARBA00022679"/>
    </source>
</evidence>
<dbReference type="UniPathway" id="UPA00079">
    <property type="reaction ID" value="UER00169"/>
</dbReference>
<dbReference type="GO" id="GO:0032259">
    <property type="term" value="P:methylation"/>
    <property type="evidence" value="ECO:0007669"/>
    <property type="project" value="UniProtKB-KW"/>
</dbReference>
<dbReference type="PANTHER" id="PTHR43591:SF24">
    <property type="entry name" value="2-METHOXY-6-POLYPRENYL-1,4-BENZOQUINOL METHYLASE, MITOCHONDRIAL"/>
    <property type="match status" value="1"/>
</dbReference>
<organism evidence="6 7">
    <name type="scientific">Phycisphaera mikurensis (strain NBRC 102666 / KCTC 22515 / FYK2301M01)</name>
    <dbReference type="NCBI Taxonomy" id="1142394"/>
    <lineage>
        <taxon>Bacteria</taxon>
        <taxon>Pseudomonadati</taxon>
        <taxon>Planctomycetota</taxon>
        <taxon>Phycisphaerae</taxon>
        <taxon>Phycisphaerales</taxon>
        <taxon>Phycisphaeraceae</taxon>
        <taxon>Phycisphaera</taxon>
    </lineage>
</organism>
<dbReference type="HOGENOM" id="CLU_037990_0_0_0"/>
<dbReference type="RefSeq" id="WP_014435686.1">
    <property type="nucleotide sequence ID" value="NC_017080.1"/>
</dbReference>
<evidence type="ECO:0000256" key="5">
    <source>
        <dbReference type="HAMAP-Rule" id="MF_01813"/>
    </source>
</evidence>
<dbReference type="Gene3D" id="3.40.50.150">
    <property type="entry name" value="Vaccinia Virus protein VP39"/>
    <property type="match status" value="1"/>
</dbReference>
<comment type="caution">
    <text evidence="5">Lacks conserved residue(s) required for the propagation of feature annotation.</text>
</comment>